<dbReference type="EMBL" id="CAFBMK010000477">
    <property type="protein sequence ID" value="CAB4960446.1"/>
    <property type="molecule type" value="Genomic_DNA"/>
</dbReference>
<organism evidence="4">
    <name type="scientific">freshwater metagenome</name>
    <dbReference type="NCBI Taxonomy" id="449393"/>
    <lineage>
        <taxon>unclassified sequences</taxon>
        <taxon>metagenomes</taxon>
        <taxon>ecological metagenomes</taxon>
    </lineage>
</organism>
<dbReference type="NCBIfam" id="NF005878">
    <property type="entry name" value="PRK07825.1"/>
    <property type="match status" value="1"/>
</dbReference>
<dbReference type="GO" id="GO:0016616">
    <property type="term" value="F:oxidoreductase activity, acting on the CH-OH group of donors, NAD or NADP as acceptor"/>
    <property type="evidence" value="ECO:0007669"/>
    <property type="project" value="TreeGrafter"/>
</dbReference>
<reference evidence="4" key="1">
    <citation type="submission" date="2020-05" db="EMBL/GenBank/DDBJ databases">
        <authorList>
            <person name="Chiriac C."/>
            <person name="Salcher M."/>
            <person name="Ghai R."/>
            <person name="Kavagutti S V."/>
        </authorList>
    </citation>
    <scope>NUCLEOTIDE SEQUENCE</scope>
</reference>
<proteinExistence type="inferred from homology"/>
<dbReference type="InterPro" id="IPR020904">
    <property type="entry name" value="Sc_DH/Rdtase_CS"/>
</dbReference>
<dbReference type="PRINTS" id="PR00081">
    <property type="entry name" value="GDHRDH"/>
</dbReference>
<dbReference type="InterPro" id="IPR036291">
    <property type="entry name" value="NAD(P)-bd_dom_sf"/>
</dbReference>
<sequence>MARQQPRVLIGRTAAITGGARGIGKETARALLREGMKVGIGDLDLATAEATAEDLRRALPGRGGNGVEIRAYALDVVDRDSVRAFVEGVERDLGPIDVFDSNAGIMPLGTFLDETDESTRRQIDINVNGVINCAKEVLPRFVERRRGHLVNVASMAGKAGVPGAATYCGTKHFVVGLSEALRGEMRHAGVDVDVTCVMPAIVQTELAAGTKDTRGVKKVTPEDVAEAIVEALKVPRFDVYVPKAAGVANTVIGVLPRRGRESVARAIGADKTLIEADPSARAGYELRASESDPRLETPAPPKSLTP</sequence>
<accession>A0A6J7KWY9</accession>
<protein>
    <submittedName>
        <fullName evidence="4">Unannotated protein</fullName>
    </submittedName>
</protein>
<dbReference type="InterPro" id="IPR002347">
    <property type="entry name" value="SDR_fam"/>
</dbReference>
<dbReference type="Pfam" id="PF00106">
    <property type="entry name" value="adh_short"/>
    <property type="match status" value="1"/>
</dbReference>
<gene>
    <name evidence="4" type="ORF">UFOPK3564_04027</name>
</gene>
<dbReference type="SUPFAM" id="SSF51735">
    <property type="entry name" value="NAD(P)-binding Rossmann-fold domains"/>
    <property type="match status" value="1"/>
</dbReference>
<dbReference type="PROSITE" id="PS00061">
    <property type="entry name" value="ADH_SHORT"/>
    <property type="match status" value="1"/>
</dbReference>
<evidence type="ECO:0000313" key="4">
    <source>
        <dbReference type="EMBL" id="CAB4960446.1"/>
    </source>
</evidence>
<dbReference type="PRINTS" id="PR00080">
    <property type="entry name" value="SDRFAMILY"/>
</dbReference>
<dbReference type="AlphaFoldDB" id="A0A6J7KWY9"/>
<name>A0A6J7KWY9_9ZZZZ</name>
<dbReference type="PANTHER" id="PTHR24322:SF736">
    <property type="entry name" value="RETINOL DEHYDROGENASE 10"/>
    <property type="match status" value="1"/>
</dbReference>
<comment type="similarity">
    <text evidence="1">Belongs to the short-chain dehydrogenases/reductases (SDR) family.</text>
</comment>
<evidence type="ECO:0000256" key="1">
    <source>
        <dbReference type="ARBA" id="ARBA00006484"/>
    </source>
</evidence>
<evidence type="ECO:0000256" key="3">
    <source>
        <dbReference type="SAM" id="MobiDB-lite"/>
    </source>
</evidence>
<dbReference type="PANTHER" id="PTHR24322">
    <property type="entry name" value="PKSB"/>
    <property type="match status" value="1"/>
</dbReference>
<evidence type="ECO:0000256" key="2">
    <source>
        <dbReference type="ARBA" id="ARBA00023002"/>
    </source>
</evidence>
<feature type="region of interest" description="Disordered" evidence="3">
    <location>
        <begin position="280"/>
        <end position="306"/>
    </location>
</feature>
<keyword evidence="2" id="KW-0560">Oxidoreductase</keyword>
<dbReference type="Gene3D" id="3.40.50.720">
    <property type="entry name" value="NAD(P)-binding Rossmann-like Domain"/>
    <property type="match status" value="1"/>
</dbReference>